<gene>
    <name evidence="4" type="ORF">Tci_051570</name>
</gene>
<dbReference type="PANTHER" id="PTHR33223:SF11">
    <property type="entry name" value="ELEMENT PROTEIN, PUTATIVE-RELATED"/>
    <property type="match status" value="1"/>
</dbReference>
<name>A0A6L2N378_TANCI</name>
<proteinExistence type="predicted"/>
<evidence type="ECO:0000313" key="4">
    <source>
        <dbReference type="EMBL" id="GEU79592.1"/>
    </source>
</evidence>
<dbReference type="GO" id="GO:0003964">
    <property type="term" value="F:RNA-directed DNA polymerase activity"/>
    <property type="evidence" value="ECO:0007669"/>
    <property type="project" value="UniProtKB-KW"/>
</dbReference>
<accession>A0A6L2N378</accession>
<feature type="region of interest" description="Disordered" evidence="1">
    <location>
        <begin position="315"/>
        <end position="359"/>
    </location>
</feature>
<dbReference type="EMBL" id="BKCJ010007905">
    <property type="protein sequence ID" value="GEU79592.1"/>
    <property type="molecule type" value="Genomic_DNA"/>
</dbReference>
<dbReference type="PANTHER" id="PTHR33223">
    <property type="entry name" value="CCHC-TYPE DOMAIN-CONTAINING PROTEIN"/>
    <property type="match status" value="1"/>
</dbReference>
<evidence type="ECO:0000259" key="3">
    <source>
        <dbReference type="Pfam" id="PF17919"/>
    </source>
</evidence>
<evidence type="ECO:0000259" key="2">
    <source>
        <dbReference type="Pfam" id="PF03732"/>
    </source>
</evidence>
<dbReference type="InterPro" id="IPR005162">
    <property type="entry name" value="Retrotrans_gag_dom"/>
</dbReference>
<protein>
    <submittedName>
        <fullName evidence="4">Reverse transcriptase domain-containing protein</fullName>
    </submittedName>
</protein>
<dbReference type="InterPro" id="IPR043502">
    <property type="entry name" value="DNA/RNA_pol_sf"/>
</dbReference>
<feature type="domain" description="Retrotransposon gag" evidence="2">
    <location>
        <begin position="123"/>
        <end position="215"/>
    </location>
</feature>
<reference evidence="4" key="1">
    <citation type="journal article" date="2019" name="Sci. Rep.">
        <title>Draft genome of Tanacetum cinerariifolium, the natural source of mosquito coil.</title>
        <authorList>
            <person name="Yamashiro T."/>
            <person name="Shiraishi A."/>
            <person name="Satake H."/>
            <person name="Nakayama K."/>
        </authorList>
    </citation>
    <scope>NUCLEOTIDE SEQUENCE</scope>
</reference>
<dbReference type="InterPro" id="IPR043128">
    <property type="entry name" value="Rev_trsase/Diguanyl_cyclase"/>
</dbReference>
<evidence type="ECO:0000256" key="1">
    <source>
        <dbReference type="SAM" id="MobiDB-lite"/>
    </source>
</evidence>
<keyword evidence="4" id="KW-0808">Transferase</keyword>
<sequence length="849" mass="97974">MRTRSNFYPFNSSITIPRRSNRRRIQNIVEPEFRAIENIVSMADRTMKELLQAPTEGYGEAIINPEILAENFEIKTNLLQLVQANKFHGSENNNPHTHISNFKRMTVTLKYRDVPNDAIKLMIFPYSLEDRARIWYEKESPNSILTWEDLVNKFVNQFFPPSKTTHLKNEISRFTQRFDETFSEAWDCFKELLRACPHHGFSELTQIDTFYNGLTEQDQDSLNTASGGNLLNKTNKEALKILKINQRASHQIPPPGFALVQNNPNRFDQGQGNYFNQGEMKVVTTHSGLAYDGPSIPTESPFEKVDEQNTEEILDKEHSNSSGSTAQVQPPVVPISISEPDVPRTQSRPSIPYPSRLNDQKLREKATNQMEKFFQNFHDFHFNISFADALLLMPKFASTIKSLLANKDKLFELAKISLNENCSAMLLKRLPEKLGDPGKFLIPCDFPGMELGKGSRGTWEVRVRWGSDSVWLRDRGWEFRVLAKHAGFYRRFIKDFSKISRPMTHLLEKNSPFILNECIQAFRTLKDKLTEAPILIAPNWDQPFEIMCDASDYAVGAILGQRIEKHFWPIHYPRKTMNQVEANYITIEKEMLAVEFDFKVIDTRGAENYAVDHLSRLENPYENIFHPKEINETFPFESLNKVAHKDPSTPWVKFRKKMKCHRILSKFAKFSTCGASTSWDRSRALKETNTSSLLSITCPNGSKPRRSPPTTLELLLNSKNLCSPGLEHQRLSSAIEELTFAMTNFQESWRLIYKERTKKLHDDEIKNRIFNVGDQVLLFNSRLKIFSDKLKSRWSGPFTISEIYPYGNAKLIHPDGCNFKVNCHRLKHYHGGDPPPLEIPDVHTFPKDN</sequence>
<organism evidence="4">
    <name type="scientific">Tanacetum cinerariifolium</name>
    <name type="common">Dalmatian daisy</name>
    <name type="synonym">Chrysanthemum cinerariifolium</name>
    <dbReference type="NCBI Taxonomy" id="118510"/>
    <lineage>
        <taxon>Eukaryota</taxon>
        <taxon>Viridiplantae</taxon>
        <taxon>Streptophyta</taxon>
        <taxon>Embryophyta</taxon>
        <taxon>Tracheophyta</taxon>
        <taxon>Spermatophyta</taxon>
        <taxon>Magnoliopsida</taxon>
        <taxon>eudicotyledons</taxon>
        <taxon>Gunneridae</taxon>
        <taxon>Pentapetalae</taxon>
        <taxon>asterids</taxon>
        <taxon>campanulids</taxon>
        <taxon>Asterales</taxon>
        <taxon>Asteraceae</taxon>
        <taxon>Asteroideae</taxon>
        <taxon>Anthemideae</taxon>
        <taxon>Anthemidinae</taxon>
        <taxon>Tanacetum</taxon>
    </lineage>
</organism>
<dbReference type="SUPFAM" id="SSF56672">
    <property type="entry name" value="DNA/RNA polymerases"/>
    <property type="match status" value="1"/>
</dbReference>
<keyword evidence="4" id="KW-0548">Nucleotidyltransferase</keyword>
<dbReference type="Pfam" id="PF03732">
    <property type="entry name" value="Retrotrans_gag"/>
    <property type="match status" value="1"/>
</dbReference>
<dbReference type="Gene3D" id="3.30.70.270">
    <property type="match status" value="1"/>
</dbReference>
<feature type="domain" description="Reverse transcriptase/retrotransposon-derived protein RNase H-like" evidence="3">
    <location>
        <begin position="516"/>
        <end position="598"/>
    </location>
</feature>
<dbReference type="AlphaFoldDB" id="A0A6L2N378"/>
<dbReference type="InterPro" id="IPR041577">
    <property type="entry name" value="RT_RNaseH_2"/>
</dbReference>
<keyword evidence="4" id="KW-0695">RNA-directed DNA polymerase</keyword>
<comment type="caution">
    <text evidence="4">The sequence shown here is derived from an EMBL/GenBank/DDBJ whole genome shotgun (WGS) entry which is preliminary data.</text>
</comment>
<dbReference type="Pfam" id="PF17919">
    <property type="entry name" value="RT_RNaseH_2"/>
    <property type="match status" value="1"/>
</dbReference>